<dbReference type="SUPFAM" id="SSF56349">
    <property type="entry name" value="DNA breaking-rejoining enzymes"/>
    <property type="match status" value="1"/>
</dbReference>
<dbReference type="EMBL" id="JALGAR010000004">
    <property type="protein sequence ID" value="MCI4659040.1"/>
    <property type="molecule type" value="Genomic_DNA"/>
</dbReference>
<dbReference type="RefSeq" id="WP_243012669.1">
    <property type="nucleotide sequence ID" value="NZ_JALGAR010000004.1"/>
</dbReference>
<dbReference type="PANTHER" id="PTHR30349:SF64">
    <property type="entry name" value="PROPHAGE INTEGRASE INTD-RELATED"/>
    <property type="match status" value="1"/>
</dbReference>
<keyword evidence="2" id="KW-0238">DNA-binding</keyword>
<name>A0AA41QX63_9MICO</name>
<evidence type="ECO:0000256" key="2">
    <source>
        <dbReference type="ARBA" id="ARBA00023125"/>
    </source>
</evidence>
<dbReference type="Gene3D" id="1.10.150.130">
    <property type="match status" value="1"/>
</dbReference>
<protein>
    <submittedName>
        <fullName evidence="5">Site-specific integrase</fullName>
    </submittedName>
</protein>
<dbReference type="InterPro" id="IPR050090">
    <property type="entry name" value="Tyrosine_recombinase_XerCD"/>
</dbReference>
<dbReference type="InterPro" id="IPR002104">
    <property type="entry name" value="Integrase_catalytic"/>
</dbReference>
<sequence>MASITSYTTAAGKRYRVRYRRPDHTQTDKRGFKTKREAELFTATVEIAMARGEYVEASAAKVTIGTLGADWLVSQTHLKPSSLRPIEIAWRLYVAPSWARISVSGVRHSDVQAWVSTMTGTRGATTVIRAFGVLASILDVAVRDKRISTNPARGVNLPRKPTKEHRYLTHEEVVRLADNSGIHRTLLLVLAYTGLRWGEAIGLRVRDVDLTRNRISVSVNAVEVGGIIEVGTPKSDKRRTVVFPAFLTQSLLENITGKGPNDLLFSDSSGEHLKRTRVSSGSRSWFKTALVASDLPAMTLHDLRHTAASLAIASGANVKAVQRMLGHASAAMTLDVYADLFDDDLDAVAVGLNHAAAPAIVGKCGQTHPDHEKDPRTSA</sequence>
<keyword evidence="3" id="KW-0233">DNA recombination</keyword>
<dbReference type="InterPro" id="IPR011010">
    <property type="entry name" value="DNA_brk_join_enz"/>
</dbReference>
<keyword evidence="6" id="KW-1185">Reference proteome</keyword>
<evidence type="ECO:0000259" key="4">
    <source>
        <dbReference type="PROSITE" id="PS51898"/>
    </source>
</evidence>
<gene>
    <name evidence="5" type="ORF">MQH31_14610</name>
</gene>
<feature type="domain" description="Tyr recombinase" evidence="4">
    <location>
        <begin position="163"/>
        <end position="350"/>
    </location>
</feature>
<dbReference type="PROSITE" id="PS51898">
    <property type="entry name" value="TYR_RECOMBINASE"/>
    <property type="match status" value="1"/>
</dbReference>
<dbReference type="GO" id="GO:0015074">
    <property type="term" value="P:DNA integration"/>
    <property type="evidence" value="ECO:0007669"/>
    <property type="project" value="InterPro"/>
</dbReference>
<accession>A0AA41QX63</accession>
<dbReference type="GO" id="GO:0006310">
    <property type="term" value="P:DNA recombination"/>
    <property type="evidence" value="ECO:0007669"/>
    <property type="project" value="UniProtKB-KW"/>
</dbReference>
<dbReference type="PANTHER" id="PTHR30349">
    <property type="entry name" value="PHAGE INTEGRASE-RELATED"/>
    <property type="match status" value="1"/>
</dbReference>
<dbReference type="AlphaFoldDB" id="A0AA41QX63"/>
<organism evidence="5 6">
    <name type="scientific">Cryobacterium zhongshanensis</name>
    <dbReference type="NCBI Taxonomy" id="2928153"/>
    <lineage>
        <taxon>Bacteria</taxon>
        <taxon>Bacillati</taxon>
        <taxon>Actinomycetota</taxon>
        <taxon>Actinomycetes</taxon>
        <taxon>Micrococcales</taxon>
        <taxon>Microbacteriaceae</taxon>
        <taxon>Cryobacterium</taxon>
    </lineage>
</organism>
<evidence type="ECO:0000313" key="5">
    <source>
        <dbReference type="EMBL" id="MCI4659040.1"/>
    </source>
</evidence>
<dbReference type="Gene3D" id="1.10.443.10">
    <property type="entry name" value="Intergrase catalytic core"/>
    <property type="match status" value="1"/>
</dbReference>
<dbReference type="InterPro" id="IPR013762">
    <property type="entry name" value="Integrase-like_cat_sf"/>
</dbReference>
<evidence type="ECO:0000313" key="6">
    <source>
        <dbReference type="Proteomes" id="UP001165341"/>
    </source>
</evidence>
<evidence type="ECO:0000256" key="1">
    <source>
        <dbReference type="ARBA" id="ARBA00008857"/>
    </source>
</evidence>
<dbReference type="CDD" id="cd01189">
    <property type="entry name" value="INT_ICEBs1_C_like"/>
    <property type="match status" value="1"/>
</dbReference>
<dbReference type="Proteomes" id="UP001165341">
    <property type="component" value="Unassembled WGS sequence"/>
</dbReference>
<reference evidence="5" key="1">
    <citation type="submission" date="2022-03" db="EMBL/GenBank/DDBJ databases">
        <title>Cryobacterium sp. nov. strain ZS14-85, isolated from Antarctic soil.</title>
        <authorList>
            <person name="Li J."/>
            <person name="Niu G."/>
        </authorList>
    </citation>
    <scope>NUCLEOTIDE SEQUENCE</scope>
    <source>
        <strain evidence="5">ZS14-85</strain>
    </source>
</reference>
<dbReference type="Pfam" id="PF00589">
    <property type="entry name" value="Phage_integrase"/>
    <property type="match status" value="1"/>
</dbReference>
<dbReference type="GO" id="GO:0003677">
    <property type="term" value="F:DNA binding"/>
    <property type="evidence" value="ECO:0007669"/>
    <property type="project" value="UniProtKB-KW"/>
</dbReference>
<comment type="similarity">
    <text evidence="1">Belongs to the 'phage' integrase family.</text>
</comment>
<comment type="caution">
    <text evidence="5">The sequence shown here is derived from an EMBL/GenBank/DDBJ whole genome shotgun (WGS) entry which is preliminary data.</text>
</comment>
<evidence type="ECO:0000256" key="3">
    <source>
        <dbReference type="ARBA" id="ARBA00023172"/>
    </source>
</evidence>
<dbReference type="InterPro" id="IPR010998">
    <property type="entry name" value="Integrase_recombinase_N"/>
</dbReference>
<proteinExistence type="inferred from homology"/>